<organism evidence="1 2">
    <name type="scientific">Rubrivirga marina</name>
    <dbReference type="NCBI Taxonomy" id="1196024"/>
    <lineage>
        <taxon>Bacteria</taxon>
        <taxon>Pseudomonadati</taxon>
        <taxon>Rhodothermota</taxon>
        <taxon>Rhodothermia</taxon>
        <taxon>Rhodothermales</taxon>
        <taxon>Rubricoccaceae</taxon>
        <taxon>Rubrivirga</taxon>
    </lineage>
</organism>
<gene>
    <name evidence="1" type="ORF">BSZ37_12795</name>
</gene>
<reference evidence="1 2" key="1">
    <citation type="submission" date="2016-11" db="EMBL/GenBank/DDBJ databases">
        <title>Study of marine rhodopsin-containing bacteria.</title>
        <authorList>
            <person name="Yoshizawa S."/>
            <person name="Kumagai Y."/>
            <person name="Kogure K."/>
        </authorList>
    </citation>
    <scope>NUCLEOTIDE SEQUENCE [LARGE SCALE GENOMIC DNA]</scope>
    <source>
        <strain evidence="1 2">SAORIC-28</strain>
    </source>
</reference>
<evidence type="ECO:0000313" key="1">
    <source>
        <dbReference type="EMBL" id="PAP77248.1"/>
    </source>
</evidence>
<dbReference type="Proteomes" id="UP000216339">
    <property type="component" value="Unassembled WGS sequence"/>
</dbReference>
<dbReference type="EMBL" id="MQWD01000001">
    <property type="protein sequence ID" value="PAP77248.1"/>
    <property type="molecule type" value="Genomic_DNA"/>
</dbReference>
<comment type="caution">
    <text evidence="1">The sequence shown here is derived from an EMBL/GenBank/DDBJ whole genome shotgun (WGS) entry which is preliminary data.</text>
</comment>
<accession>A0A271J1W4</accession>
<evidence type="ECO:0000313" key="2">
    <source>
        <dbReference type="Proteomes" id="UP000216339"/>
    </source>
</evidence>
<keyword evidence="2" id="KW-1185">Reference proteome</keyword>
<name>A0A271J1W4_9BACT</name>
<proteinExistence type="predicted"/>
<protein>
    <submittedName>
        <fullName evidence="1">Uncharacterized protein</fullName>
    </submittedName>
</protein>
<sequence>MVGVAALVDTVRALFSDVAVTGYPSERAGDTLDVFVTVYPGGENEGGVRCPVNREPIANRTGYPLTLRGDLQAIEEGTLRFTDCEIQPGDGGEPVGAYVGRVREWAGGRDVTLRGELRGAFEVTGQGWPTQVDVGQGDALVRCYGPHPAADYLPEGVGPRDLALMSERPTVTLRARVDPRAGGLGGVKTGALKAVDCELAV</sequence>
<dbReference type="AlphaFoldDB" id="A0A271J1W4"/>